<proteinExistence type="predicted"/>
<dbReference type="AlphaFoldDB" id="A0A1G1ZKL6"/>
<evidence type="ECO:0000313" key="3">
    <source>
        <dbReference type="Proteomes" id="UP000177942"/>
    </source>
</evidence>
<evidence type="ECO:0000256" key="1">
    <source>
        <dbReference type="SAM" id="Phobius"/>
    </source>
</evidence>
<keyword evidence="1" id="KW-1133">Transmembrane helix</keyword>
<name>A0A1G1ZKL6_9BACT</name>
<accession>A0A1G1ZKL6</accession>
<dbReference type="Proteomes" id="UP000177942">
    <property type="component" value="Unassembled WGS sequence"/>
</dbReference>
<dbReference type="EMBL" id="MHJJ01000014">
    <property type="protein sequence ID" value="OGY65168.1"/>
    <property type="molecule type" value="Genomic_DNA"/>
</dbReference>
<organism evidence="2 3">
    <name type="scientific">Candidatus Harrisonbacteria bacterium RIFCSPLOWO2_01_FULL_44_18</name>
    <dbReference type="NCBI Taxonomy" id="1798407"/>
    <lineage>
        <taxon>Bacteria</taxon>
        <taxon>Candidatus Harrisoniibacteriota</taxon>
    </lineage>
</organism>
<protein>
    <submittedName>
        <fullName evidence="2">Uncharacterized protein</fullName>
    </submittedName>
</protein>
<keyword evidence="1" id="KW-0472">Membrane</keyword>
<keyword evidence="1" id="KW-0812">Transmembrane</keyword>
<sequence length="177" mass="20406">MNQNLVDKFETERLPTGWPWRLFLFSFLLFAATVVSYFGLSLGYKPFLNRQIAGKEAEVNQLAAAVPEAEQENFIRFYSQLANLEKVLNNHVVSSALFPFLERNTNVQIYYNILDFSASEKRLTLDGVAQNYDILAQQLEAFTQAKEVERFLINESQLSEGKIRFRVSLFLAPQVLR</sequence>
<evidence type="ECO:0000313" key="2">
    <source>
        <dbReference type="EMBL" id="OGY65168.1"/>
    </source>
</evidence>
<reference evidence="2 3" key="1">
    <citation type="journal article" date="2016" name="Nat. Commun.">
        <title>Thousands of microbial genomes shed light on interconnected biogeochemical processes in an aquifer system.</title>
        <authorList>
            <person name="Anantharaman K."/>
            <person name="Brown C.T."/>
            <person name="Hug L.A."/>
            <person name="Sharon I."/>
            <person name="Castelle C.J."/>
            <person name="Probst A.J."/>
            <person name="Thomas B.C."/>
            <person name="Singh A."/>
            <person name="Wilkins M.J."/>
            <person name="Karaoz U."/>
            <person name="Brodie E.L."/>
            <person name="Williams K.H."/>
            <person name="Hubbard S.S."/>
            <person name="Banfield J.F."/>
        </authorList>
    </citation>
    <scope>NUCLEOTIDE SEQUENCE [LARGE SCALE GENOMIC DNA]</scope>
</reference>
<gene>
    <name evidence="2" type="ORF">A3A16_00545</name>
</gene>
<dbReference type="STRING" id="1798407.A3A16_00545"/>
<feature type="transmembrane region" description="Helical" evidence="1">
    <location>
        <begin position="20"/>
        <end position="40"/>
    </location>
</feature>
<comment type="caution">
    <text evidence="2">The sequence shown here is derived from an EMBL/GenBank/DDBJ whole genome shotgun (WGS) entry which is preliminary data.</text>
</comment>